<accession>M7C1D8</accession>
<dbReference type="Proteomes" id="UP000031443">
    <property type="component" value="Unassembled WGS sequence"/>
</dbReference>
<evidence type="ECO:0000256" key="1">
    <source>
        <dbReference type="SAM" id="MobiDB-lite"/>
    </source>
</evidence>
<feature type="compositionally biased region" description="Basic residues" evidence="1">
    <location>
        <begin position="86"/>
        <end position="97"/>
    </location>
</feature>
<feature type="region of interest" description="Disordered" evidence="1">
    <location>
        <begin position="21"/>
        <end position="128"/>
    </location>
</feature>
<evidence type="ECO:0000313" key="3">
    <source>
        <dbReference type="Proteomes" id="UP000031443"/>
    </source>
</evidence>
<dbReference type="EMBL" id="KB480854">
    <property type="protein sequence ID" value="EMP41975.1"/>
    <property type="molecule type" value="Genomic_DNA"/>
</dbReference>
<keyword evidence="3" id="KW-1185">Reference proteome</keyword>
<evidence type="ECO:0000313" key="2">
    <source>
        <dbReference type="EMBL" id="EMP41975.1"/>
    </source>
</evidence>
<sequence>MSEPSAVDPMLSTSALVRRAPLALGSAQHHSPSPVLKKQQTKRSPSAPKDKVPLQVADLAKTPAPKGMPFVVQPQRMAQHPQSLDHRRRSLSPRPRTRGPYPGSPARRPRPSTHSPPTRHGTPESSVSLHTATIMVLVPVPPAGIITHPRLTCPVTDQSQQADSDLDSSTVVARRTVVGPRVQPFASKGGFTANAGEWCSTRHGYITARAVALTVAGLEPVGSACDASPLLPPAFPGNLG</sequence>
<name>M7C1D8_CHEMY</name>
<protein>
    <submittedName>
        <fullName evidence="2">Uncharacterized protein</fullName>
    </submittedName>
</protein>
<proteinExistence type="predicted"/>
<dbReference type="AlphaFoldDB" id="M7C1D8"/>
<reference evidence="3" key="1">
    <citation type="journal article" date="2013" name="Nat. Genet.">
        <title>The draft genomes of soft-shell turtle and green sea turtle yield insights into the development and evolution of the turtle-specific body plan.</title>
        <authorList>
            <person name="Wang Z."/>
            <person name="Pascual-Anaya J."/>
            <person name="Zadissa A."/>
            <person name="Li W."/>
            <person name="Niimura Y."/>
            <person name="Huang Z."/>
            <person name="Li C."/>
            <person name="White S."/>
            <person name="Xiong Z."/>
            <person name="Fang D."/>
            <person name="Wang B."/>
            <person name="Ming Y."/>
            <person name="Chen Y."/>
            <person name="Zheng Y."/>
            <person name="Kuraku S."/>
            <person name="Pignatelli M."/>
            <person name="Herrero J."/>
            <person name="Beal K."/>
            <person name="Nozawa M."/>
            <person name="Li Q."/>
            <person name="Wang J."/>
            <person name="Zhang H."/>
            <person name="Yu L."/>
            <person name="Shigenobu S."/>
            <person name="Wang J."/>
            <person name="Liu J."/>
            <person name="Flicek P."/>
            <person name="Searle S."/>
            <person name="Wang J."/>
            <person name="Kuratani S."/>
            <person name="Yin Y."/>
            <person name="Aken B."/>
            <person name="Zhang G."/>
            <person name="Irie N."/>
        </authorList>
    </citation>
    <scope>NUCLEOTIDE SEQUENCE [LARGE SCALE GENOMIC DNA]</scope>
</reference>
<gene>
    <name evidence="2" type="ORF">UY3_00821</name>
</gene>
<organism evidence="2 3">
    <name type="scientific">Chelonia mydas</name>
    <name type="common">Green sea-turtle</name>
    <name type="synonym">Chelonia agassizi</name>
    <dbReference type="NCBI Taxonomy" id="8469"/>
    <lineage>
        <taxon>Eukaryota</taxon>
        <taxon>Metazoa</taxon>
        <taxon>Chordata</taxon>
        <taxon>Craniata</taxon>
        <taxon>Vertebrata</taxon>
        <taxon>Euteleostomi</taxon>
        <taxon>Archelosauria</taxon>
        <taxon>Testudinata</taxon>
        <taxon>Testudines</taxon>
        <taxon>Cryptodira</taxon>
        <taxon>Durocryptodira</taxon>
        <taxon>Americhelydia</taxon>
        <taxon>Chelonioidea</taxon>
        <taxon>Cheloniidae</taxon>
        <taxon>Chelonia</taxon>
    </lineage>
</organism>